<protein>
    <submittedName>
        <fullName evidence="2">Uncharacterized protein</fullName>
    </submittedName>
</protein>
<gene>
    <name evidence="2" type="ORF">TNCV_3525691</name>
</gene>
<name>A0A8X6VG88_TRICX</name>
<dbReference type="EMBL" id="BMAU01021261">
    <property type="protein sequence ID" value="GFY06713.1"/>
    <property type="molecule type" value="Genomic_DNA"/>
</dbReference>
<sequence>MLNEEQEKSDEDMNVSQEIEVLVLKSEHAQLLSADPDAVAQPVAVEEEKNLPRDSSNVPLISAEDEIEEEKPKLCLRENSKN</sequence>
<proteinExistence type="predicted"/>
<feature type="compositionally biased region" description="Basic and acidic residues" evidence="1">
    <location>
        <begin position="70"/>
        <end position="82"/>
    </location>
</feature>
<feature type="region of interest" description="Disordered" evidence="1">
    <location>
        <begin position="45"/>
        <end position="82"/>
    </location>
</feature>
<organism evidence="2 3">
    <name type="scientific">Trichonephila clavipes</name>
    <name type="common">Golden silk orbweaver</name>
    <name type="synonym">Nephila clavipes</name>
    <dbReference type="NCBI Taxonomy" id="2585209"/>
    <lineage>
        <taxon>Eukaryota</taxon>
        <taxon>Metazoa</taxon>
        <taxon>Ecdysozoa</taxon>
        <taxon>Arthropoda</taxon>
        <taxon>Chelicerata</taxon>
        <taxon>Arachnida</taxon>
        <taxon>Araneae</taxon>
        <taxon>Araneomorphae</taxon>
        <taxon>Entelegynae</taxon>
        <taxon>Araneoidea</taxon>
        <taxon>Nephilidae</taxon>
        <taxon>Trichonephila</taxon>
    </lineage>
</organism>
<reference evidence="2" key="1">
    <citation type="submission" date="2020-08" db="EMBL/GenBank/DDBJ databases">
        <title>Multicomponent nature underlies the extraordinary mechanical properties of spider dragline silk.</title>
        <authorList>
            <person name="Kono N."/>
            <person name="Nakamura H."/>
            <person name="Mori M."/>
            <person name="Yoshida Y."/>
            <person name="Ohtoshi R."/>
            <person name="Malay A.D."/>
            <person name="Moran D.A.P."/>
            <person name="Tomita M."/>
            <person name="Numata K."/>
            <person name="Arakawa K."/>
        </authorList>
    </citation>
    <scope>NUCLEOTIDE SEQUENCE</scope>
</reference>
<dbReference type="Proteomes" id="UP000887159">
    <property type="component" value="Unassembled WGS sequence"/>
</dbReference>
<comment type="caution">
    <text evidence="2">The sequence shown here is derived from an EMBL/GenBank/DDBJ whole genome shotgun (WGS) entry which is preliminary data.</text>
</comment>
<accession>A0A8X6VG88</accession>
<evidence type="ECO:0000256" key="1">
    <source>
        <dbReference type="SAM" id="MobiDB-lite"/>
    </source>
</evidence>
<dbReference type="AlphaFoldDB" id="A0A8X6VG88"/>
<evidence type="ECO:0000313" key="3">
    <source>
        <dbReference type="Proteomes" id="UP000887159"/>
    </source>
</evidence>
<evidence type="ECO:0000313" key="2">
    <source>
        <dbReference type="EMBL" id="GFY06713.1"/>
    </source>
</evidence>
<keyword evidence="3" id="KW-1185">Reference proteome</keyword>